<dbReference type="Gene3D" id="3.40.50.150">
    <property type="entry name" value="Vaccinia Virus protein VP39"/>
    <property type="match status" value="1"/>
</dbReference>
<protein>
    <submittedName>
        <fullName evidence="4">Polyketide synthase</fullName>
    </submittedName>
</protein>
<keyword evidence="1" id="KW-0808">Transferase</keyword>
<keyword evidence="5" id="KW-1185">Reference proteome</keyword>
<dbReference type="InterPro" id="IPR029063">
    <property type="entry name" value="SAM-dependent_MTases_sf"/>
</dbReference>
<dbReference type="AlphaFoldDB" id="A0A8H6K377"/>
<gene>
    <name evidence="4" type="ORF">CPLU01_11401</name>
</gene>
<reference evidence="4" key="1">
    <citation type="journal article" date="2020" name="Phytopathology">
        <title>Genome Sequence Resources of Colletotrichum truncatum, C. plurivorum, C. musicola, and C. sojae: Four Species Pathogenic to Soybean (Glycine max).</title>
        <authorList>
            <person name="Rogerio F."/>
            <person name="Boufleur T.R."/>
            <person name="Ciampi-Guillardi M."/>
            <person name="Sukno S.A."/>
            <person name="Thon M.R."/>
            <person name="Massola Junior N.S."/>
            <person name="Baroncelli R."/>
        </authorList>
    </citation>
    <scope>NUCLEOTIDE SEQUENCE</scope>
    <source>
        <strain evidence="4">LFN00145</strain>
    </source>
</reference>
<evidence type="ECO:0000259" key="3">
    <source>
        <dbReference type="Pfam" id="PF18558"/>
    </source>
</evidence>
<dbReference type="InterPro" id="IPR050444">
    <property type="entry name" value="Polyketide_Synthase"/>
</dbReference>
<proteinExistence type="predicted"/>
<dbReference type="Pfam" id="PF08242">
    <property type="entry name" value="Methyltransf_12"/>
    <property type="match status" value="1"/>
</dbReference>
<name>A0A8H6K377_9PEZI</name>
<evidence type="ECO:0000256" key="1">
    <source>
        <dbReference type="ARBA" id="ARBA00022679"/>
    </source>
</evidence>
<dbReference type="EMBL" id="WIGO01000212">
    <property type="protein sequence ID" value="KAF6823466.1"/>
    <property type="molecule type" value="Genomic_DNA"/>
</dbReference>
<accession>A0A8H6K377</accession>
<sequence>MATTQAVAPAAVDTRLKSIPEHFAQDDSQSCIPFSVATAAFSDTKQVTDDIVAKSGFAGYFENVHPVQIELCISLIAESFRKLRCDLQRTKPGQKLRRIKATGHCQKQLDFCTGMLQEAGLIRSEGDELIRTDKPAPAKASKEILDQLLEEHPTVASLNNLIYLAGSQLGNIWSGRVDSIRAIIGDTNGRQYLEDVYGPAHPSKAFHMLIEDYVARLLKEVHPTETQKLQVLELGAGTGSTAKWLAPLLASSSLPVQYTFTDLGSGFVSQAARKFQEYSFMEYRAQDIEQPPPTELVGTQDIVIAVNAVHATRDIVQSLRNTRQYLKPGGIALIMEMQERLCCSDFIFGLFEGWWLFEDGREHAIAEDVFWKEAFLKAGFTHVDWTSGNLKDSGVQKVFMAMNGGSVAS</sequence>
<dbReference type="PANTHER" id="PTHR45681">
    <property type="entry name" value="POLYKETIDE SYNTHASE 44-RELATED"/>
    <property type="match status" value="1"/>
</dbReference>
<feature type="domain" description="Methyltransferase fungal type helix-turn-helix" evidence="3">
    <location>
        <begin position="43"/>
        <end position="128"/>
    </location>
</feature>
<dbReference type="InterPro" id="IPR041068">
    <property type="entry name" value="HTH_51"/>
</dbReference>
<dbReference type="Pfam" id="PF18558">
    <property type="entry name" value="HTH_51"/>
    <property type="match status" value="1"/>
</dbReference>
<organism evidence="4 5">
    <name type="scientific">Colletotrichum plurivorum</name>
    <dbReference type="NCBI Taxonomy" id="2175906"/>
    <lineage>
        <taxon>Eukaryota</taxon>
        <taxon>Fungi</taxon>
        <taxon>Dikarya</taxon>
        <taxon>Ascomycota</taxon>
        <taxon>Pezizomycotina</taxon>
        <taxon>Sordariomycetes</taxon>
        <taxon>Hypocreomycetidae</taxon>
        <taxon>Glomerellales</taxon>
        <taxon>Glomerellaceae</taxon>
        <taxon>Colletotrichum</taxon>
        <taxon>Colletotrichum orchidearum species complex</taxon>
    </lineage>
</organism>
<dbReference type="GO" id="GO:0016740">
    <property type="term" value="F:transferase activity"/>
    <property type="evidence" value="ECO:0007669"/>
    <property type="project" value="UniProtKB-KW"/>
</dbReference>
<comment type="caution">
    <text evidence="4">The sequence shown here is derived from an EMBL/GenBank/DDBJ whole genome shotgun (WGS) entry which is preliminary data.</text>
</comment>
<dbReference type="InterPro" id="IPR013217">
    <property type="entry name" value="Methyltransf_12"/>
</dbReference>
<dbReference type="PANTHER" id="PTHR45681:SF6">
    <property type="entry name" value="POLYKETIDE SYNTHASE 37"/>
    <property type="match status" value="1"/>
</dbReference>
<evidence type="ECO:0000259" key="2">
    <source>
        <dbReference type="Pfam" id="PF08242"/>
    </source>
</evidence>
<evidence type="ECO:0000313" key="5">
    <source>
        <dbReference type="Proteomes" id="UP000654918"/>
    </source>
</evidence>
<dbReference type="SUPFAM" id="SSF53335">
    <property type="entry name" value="S-adenosyl-L-methionine-dependent methyltransferases"/>
    <property type="match status" value="1"/>
</dbReference>
<dbReference type="Proteomes" id="UP000654918">
    <property type="component" value="Unassembled WGS sequence"/>
</dbReference>
<dbReference type="CDD" id="cd02440">
    <property type="entry name" value="AdoMet_MTases"/>
    <property type="match status" value="1"/>
</dbReference>
<feature type="domain" description="Methyltransferase type 12" evidence="2">
    <location>
        <begin position="232"/>
        <end position="331"/>
    </location>
</feature>
<evidence type="ECO:0000313" key="4">
    <source>
        <dbReference type="EMBL" id="KAF6823466.1"/>
    </source>
</evidence>